<feature type="transmembrane region" description="Helical" evidence="7">
    <location>
        <begin position="62"/>
        <end position="83"/>
    </location>
</feature>
<evidence type="ECO:0000313" key="9">
    <source>
        <dbReference type="Proteomes" id="UP000190911"/>
    </source>
</evidence>
<evidence type="ECO:0000256" key="6">
    <source>
        <dbReference type="ARBA" id="ARBA00023136"/>
    </source>
</evidence>
<dbReference type="EMBL" id="LT670847">
    <property type="protein sequence ID" value="SHM36808.1"/>
    <property type="molecule type" value="Genomic_DNA"/>
</dbReference>
<feature type="transmembrane region" description="Helical" evidence="7">
    <location>
        <begin position="205"/>
        <end position="225"/>
    </location>
</feature>
<feature type="transmembrane region" description="Helical" evidence="7">
    <location>
        <begin position="350"/>
        <end position="378"/>
    </location>
</feature>
<evidence type="ECO:0000256" key="3">
    <source>
        <dbReference type="ARBA" id="ARBA00022475"/>
    </source>
</evidence>
<keyword evidence="6 7" id="KW-0472">Membrane</keyword>
<evidence type="ECO:0000313" key="8">
    <source>
        <dbReference type="EMBL" id="SHM36808.1"/>
    </source>
</evidence>
<evidence type="ECO:0000256" key="4">
    <source>
        <dbReference type="ARBA" id="ARBA00022692"/>
    </source>
</evidence>
<protein>
    <submittedName>
        <fullName evidence="8">Na+/H+-dicarboxylate symporter</fullName>
    </submittedName>
</protein>
<sequence>MLPPSNSRHARLPTVIDMHWIWKKYADTSLILRVTIALVAGVAVGLVGSEAVVGWLSPLGDLLLRLLTFLIVPIVLFTLMVGINQSREGSVGRVGRKVFVYYLASSALAIMVGLAVATLFNPGSGMTLDDSASFSVPENPGLVDVLLNIVPGNILQAFVDLNMLGIIFTALVFGVALLKLRESGSERQAAIGERLYEVLEALNEVTLKVMAGVLHYVPIGVFAIVASTVSRQGMGTLLSLGDMVLVLYVALGMQLLLYCGAMRLFGVRLGAFFREARTPMATAFATQSSSGTLPLTINAAHRLGIPKTIYGFSLPLGATLNMDGAAIRIAISAVFAANVIGAPLDFMSMVQIVLIGTLVSVGTAGVPGAGIIMIATVFAQVGLPIETVALLTAIDALVGMGCTALNVTGDLVGTSIIARSEGRKLAEQPAQETTCGAES</sequence>
<feature type="transmembrane region" description="Helical" evidence="7">
    <location>
        <begin position="30"/>
        <end position="56"/>
    </location>
</feature>
<feature type="transmembrane region" description="Helical" evidence="7">
    <location>
        <begin position="99"/>
        <end position="120"/>
    </location>
</feature>
<keyword evidence="5 7" id="KW-1133">Transmembrane helix</keyword>
<evidence type="ECO:0000256" key="1">
    <source>
        <dbReference type="ARBA" id="ARBA00004651"/>
    </source>
</evidence>
<keyword evidence="4 7" id="KW-0812">Transmembrane</keyword>
<name>A0A1M7I830_9GAMM</name>
<dbReference type="PRINTS" id="PR00173">
    <property type="entry name" value="EDTRNSPORT"/>
</dbReference>
<dbReference type="Gene3D" id="1.10.3860.10">
    <property type="entry name" value="Sodium:dicarboxylate symporter"/>
    <property type="match status" value="1"/>
</dbReference>
<dbReference type="SUPFAM" id="SSF118215">
    <property type="entry name" value="Proton glutamate symport protein"/>
    <property type="match status" value="1"/>
</dbReference>
<dbReference type="GO" id="GO:0015293">
    <property type="term" value="F:symporter activity"/>
    <property type="evidence" value="ECO:0007669"/>
    <property type="project" value="UniProtKB-KW"/>
</dbReference>
<evidence type="ECO:0000256" key="5">
    <source>
        <dbReference type="ARBA" id="ARBA00022989"/>
    </source>
</evidence>
<dbReference type="AlphaFoldDB" id="A0A1M7I830"/>
<organism evidence="8 9">
    <name type="scientific">Vreelandella subglaciescola</name>
    <dbReference type="NCBI Taxonomy" id="29571"/>
    <lineage>
        <taxon>Bacteria</taxon>
        <taxon>Pseudomonadati</taxon>
        <taxon>Pseudomonadota</taxon>
        <taxon>Gammaproteobacteria</taxon>
        <taxon>Oceanospirillales</taxon>
        <taxon>Halomonadaceae</taxon>
        <taxon>Vreelandella</taxon>
    </lineage>
</organism>
<gene>
    <name evidence="8" type="ORF">SAMN05878437_2611</name>
</gene>
<dbReference type="InterPro" id="IPR036458">
    <property type="entry name" value="Na:dicarbo_symporter_sf"/>
</dbReference>
<evidence type="ECO:0000256" key="2">
    <source>
        <dbReference type="ARBA" id="ARBA00022448"/>
    </source>
</evidence>
<dbReference type="InParanoid" id="A0A1M7I830"/>
<evidence type="ECO:0000256" key="7">
    <source>
        <dbReference type="SAM" id="Phobius"/>
    </source>
</evidence>
<proteinExistence type="predicted"/>
<dbReference type="InterPro" id="IPR001991">
    <property type="entry name" value="Na-dicarboxylate_symporter"/>
</dbReference>
<reference evidence="8 9" key="1">
    <citation type="submission" date="2016-11" db="EMBL/GenBank/DDBJ databases">
        <authorList>
            <person name="Jaros S."/>
            <person name="Januszkiewicz K."/>
            <person name="Wedrychowicz H."/>
        </authorList>
    </citation>
    <scope>NUCLEOTIDE SEQUENCE [LARGE SCALE GENOMIC DNA]</scope>
    <source>
        <strain evidence="8 9">ACAM 12</strain>
    </source>
</reference>
<dbReference type="Proteomes" id="UP000190911">
    <property type="component" value="Chromosome I"/>
</dbReference>
<keyword evidence="9" id="KW-1185">Reference proteome</keyword>
<dbReference type="GO" id="GO:0005886">
    <property type="term" value="C:plasma membrane"/>
    <property type="evidence" value="ECO:0007669"/>
    <property type="project" value="UniProtKB-SubCell"/>
</dbReference>
<dbReference type="PANTHER" id="PTHR42865">
    <property type="entry name" value="PROTON/GLUTAMATE-ASPARTATE SYMPORTER"/>
    <property type="match status" value="1"/>
</dbReference>
<feature type="transmembrane region" description="Helical" evidence="7">
    <location>
        <begin position="245"/>
        <end position="265"/>
    </location>
</feature>
<keyword evidence="2" id="KW-0813">Transport</keyword>
<accession>A0A1M7I830</accession>
<feature type="transmembrane region" description="Helical" evidence="7">
    <location>
        <begin position="154"/>
        <end position="178"/>
    </location>
</feature>
<dbReference type="PANTHER" id="PTHR42865:SF7">
    <property type="entry name" value="PROTON_GLUTAMATE-ASPARTATE SYMPORTER"/>
    <property type="match status" value="1"/>
</dbReference>
<keyword evidence="3" id="KW-1003">Cell membrane</keyword>
<dbReference type="STRING" id="29571.SAMN05878437_2611"/>
<dbReference type="Pfam" id="PF00375">
    <property type="entry name" value="SDF"/>
    <property type="match status" value="1"/>
</dbReference>
<comment type="subcellular location">
    <subcellularLocation>
        <location evidence="1">Cell membrane</location>
        <topology evidence="1">Multi-pass membrane protein</topology>
    </subcellularLocation>
</comment>